<dbReference type="InterPro" id="IPR011514">
    <property type="entry name" value="Secretin_N_2"/>
</dbReference>
<feature type="domain" description="Secretin N-terminal" evidence="6">
    <location>
        <begin position="209"/>
        <end position="288"/>
    </location>
</feature>
<dbReference type="Pfam" id="PF07655">
    <property type="entry name" value="Secretin_N_2"/>
    <property type="match status" value="1"/>
</dbReference>
<keyword evidence="2" id="KW-0732">Signal</keyword>
<feature type="domain" description="Type II/III secretion system secretin-like" evidence="5">
    <location>
        <begin position="386"/>
        <end position="556"/>
    </location>
</feature>
<gene>
    <name evidence="7" type="ORF">SAMN05216551_101422</name>
</gene>
<dbReference type="RefSeq" id="WP_091904048.1">
    <property type="nucleotide sequence ID" value="NZ_FNLO01000001.1"/>
</dbReference>
<feature type="region of interest" description="Disordered" evidence="4">
    <location>
        <begin position="234"/>
        <end position="254"/>
    </location>
</feature>
<evidence type="ECO:0000259" key="6">
    <source>
        <dbReference type="Pfam" id="PF07655"/>
    </source>
</evidence>
<evidence type="ECO:0000259" key="5">
    <source>
        <dbReference type="Pfam" id="PF00263"/>
    </source>
</evidence>
<evidence type="ECO:0000256" key="1">
    <source>
        <dbReference type="ARBA" id="ARBA00004370"/>
    </source>
</evidence>
<dbReference type="InterPro" id="IPR050810">
    <property type="entry name" value="Bact_Secretion_Sys_Channel"/>
</dbReference>
<dbReference type="GO" id="GO:0009306">
    <property type="term" value="P:protein secretion"/>
    <property type="evidence" value="ECO:0007669"/>
    <property type="project" value="InterPro"/>
</dbReference>
<feature type="compositionally biased region" description="Low complexity" evidence="4">
    <location>
        <begin position="245"/>
        <end position="254"/>
    </location>
</feature>
<dbReference type="AlphaFoldDB" id="A0A1H2PJI0"/>
<dbReference type="Pfam" id="PF00263">
    <property type="entry name" value="Secretin"/>
    <property type="match status" value="1"/>
</dbReference>
<dbReference type="InterPro" id="IPR004846">
    <property type="entry name" value="T2SS/T3SS_dom"/>
</dbReference>
<evidence type="ECO:0000313" key="7">
    <source>
        <dbReference type="EMBL" id="SDV46547.1"/>
    </source>
</evidence>
<evidence type="ECO:0000256" key="3">
    <source>
        <dbReference type="ARBA" id="ARBA00023136"/>
    </source>
</evidence>
<keyword evidence="3" id="KW-0472">Membrane</keyword>
<organism evidence="7 8">
    <name type="scientific">Chitinasiproducens palmae</name>
    <dbReference type="NCBI Taxonomy" id="1770053"/>
    <lineage>
        <taxon>Bacteria</taxon>
        <taxon>Pseudomonadati</taxon>
        <taxon>Pseudomonadota</taxon>
        <taxon>Betaproteobacteria</taxon>
        <taxon>Burkholderiales</taxon>
        <taxon>Burkholderiaceae</taxon>
        <taxon>Chitinasiproducens</taxon>
    </lineage>
</organism>
<reference evidence="8" key="1">
    <citation type="submission" date="2016-09" db="EMBL/GenBank/DDBJ databases">
        <authorList>
            <person name="Varghese N."/>
            <person name="Submissions S."/>
        </authorList>
    </citation>
    <scope>NUCLEOTIDE SEQUENCE [LARGE SCALE GENOMIC DNA]</scope>
    <source>
        <strain evidence="8">JS23</strain>
    </source>
</reference>
<accession>A0A1H2PJI0</accession>
<dbReference type="GO" id="GO:0019867">
    <property type="term" value="C:outer membrane"/>
    <property type="evidence" value="ECO:0007669"/>
    <property type="project" value="InterPro"/>
</dbReference>
<comment type="subcellular location">
    <subcellularLocation>
        <location evidence="1">Membrane</location>
    </subcellularLocation>
</comment>
<dbReference type="OrthoDB" id="6638496at2"/>
<name>A0A1H2PJI0_9BURK</name>
<dbReference type="EMBL" id="FNLO01000001">
    <property type="protein sequence ID" value="SDV46547.1"/>
    <property type="molecule type" value="Genomic_DNA"/>
</dbReference>
<protein>
    <submittedName>
        <fullName evidence="7">Type IVB pilus formation outer membrane protein, R64 PilN family</fullName>
    </submittedName>
</protein>
<dbReference type="Proteomes" id="UP000243719">
    <property type="component" value="Unassembled WGS sequence"/>
</dbReference>
<sequence length="568" mass="59780">MKPRVVATAAILAALGACSTLRDEVRSSQNDALDTTNASFDEAAEPAPVASAAPFAIEPRSYVALQASRVPAYRRLPDTLERRSGVTLAAAAPLDLPGIASLLTRVTGIPVAIDESAGTSRDGAATTARGNDQYDAARIGEALSNVAPRAVTSGRTPSAFAAPAPLSDRQRMDVRFQGPLSQFLRLIESYFNVGWRYENGTLHLARSITRTFPIAALPSLVTAQADLNIGLTSEVGDNSGGGNGSNSNSGSKSGVQQSASVQVAFDLWKDIDATVKTILGGQGAYTLSRGLSALTVTAAPRLMDDVSKYVESVNRQLERQVTVNVAVYSVTLDDASERRFSLHGLFASGRFLAGVNDPGNALSGDTISAGVLDGRNGNISGLLKLLDQTGRVSVVTNASVTTMSGQPVPLQVSNARGYVSKIGTVMNQITTQREVTTSTVTTGFALNVLPKVLDSGEVLLQYGVNISALVGKDGGFDRIRLGDKEPELSLPNVDQRSFVQESLLHNGSTLVMAGFQHVNETMQEDGKGSTSFKAFGGGSSASRKRQLIVICITPKVHRREARFARAGG</sequence>
<dbReference type="PANTHER" id="PTHR30332">
    <property type="entry name" value="PROBABLE GENERAL SECRETION PATHWAY PROTEIN D"/>
    <property type="match status" value="1"/>
</dbReference>
<evidence type="ECO:0000256" key="2">
    <source>
        <dbReference type="ARBA" id="ARBA00022729"/>
    </source>
</evidence>
<dbReference type="GO" id="GO:0009297">
    <property type="term" value="P:pilus assembly"/>
    <property type="evidence" value="ECO:0007669"/>
    <property type="project" value="InterPro"/>
</dbReference>
<dbReference type="PANTHER" id="PTHR30332:SF24">
    <property type="entry name" value="SECRETIN GSPD-RELATED"/>
    <property type="match status" value="1"/>
</dbReference>
<evidence type="ECO:0000313" key="8">
    <source>
        <dbReference type="Proteomes" id="UP000243719"/>
    </source>
</evidence>
<proteinExistence type="predicted"/>
<dbReference type="STRING" id="1770053.SAMN05216551_101422"/>
<evidence type="ECO:0000256" key="4">
    <source>
        <dbReference type="SAM" id="MobiDB-lite"/>
    </source>
</evidence>
<dbReference type="PROSITE" id="PS51257">
    <property type="entry name" value="PROKAR_LIPOPROTEIN"/>
    <property type="match status" value="1"/>
</dbReference>
<keyword evidence="8" id="KW-1185">Reference proteome</keyword>